<keyword evidence="1" id="KW-0677">Repeat</keyword>
<evidence type="ECO:0000256" key="3">
    <source>
        <dbReference type="PROSITE-ProRule" id="PRU00023"/>
    </source>
</evidence>
<evidence type="ECO:0000256" key="1">
    <source>
        <dbReference type="ARBA" id="ARBA00022737"/>
    </source>
</evidence>
<dbReference type="GO" id="GO:0070531">
    <property type="term" value="C:BRCA1-A complex"/>
    <property type="evidence" value="ECO:0007669"/>
    <property type="project" value="TreeGrafter"/>
</dbReference>
<dbReference type="GO" id="GO:0004842">
    <property type="term" value="F:ubiquitin-protein transferase activity"/>
    <property type="evidence" value="ECO:0007669"/>
    <property type="project" value="TreeGrafter"/>
</dbReference>
<dbReference type="Gene3D" id="1.25.40.20">
    <property type="entry name" value="Ankyrin repeat-containing domain"/>
    <property type="match status" value="2"/>
</dbReference>
<dbReference type="PROSITE" id="PS50088">
    <property type="entry name" value="ANK_REPEAT"/>
    <property type="match status" value="3"/>
</dbReference>
<protein>
    <submittedName>
        <fullName evidence="4">Uncharacterized protein</fullName>
    </submittedName>
</protein>
<evidence type="ECO:0000313" key="5">
    <source>
        <dbReference type="Proteomes" id="UP000824540"/>
    </source>
</evidence>
<dbReference type="SUPFAM" id="SSF48403">
    <property type="entry name" value="Ankyrin repeat"/>
    <property type="match status" value="1"/>
</dbReference>
<feature type="repeat" description="ANK" evidence="3">
    <location>
        <begin position="158"/>
        <end position="190"/>
    </location>
</feature>
<comment type="caution">
    <text evidence="4">The sequence shown here is derived from an EMBL/GenBank/DDBJ whole genome shotgun (WGS) entry which is preliminary data.</text>
</comment>
<dbReference type="PROSITE" id="PS50297">
    <property type="entry name" value="ANK_REP_REGION"/>
    <property type="match status" value="3"/>
</dbReference>
<proteinExistence type="predicted"/>
<dbReference type="GO" id="GO:0085020">
    <property type="term" value="P:protein K6-linked ubiquitination"/>
    <property type="evidence" value="ECO:0007669"/>
    <property type="project" value="TreeGrafter"/>
</dbReference>
<dbReference type="Pfam" id="PF00023">
    <property type="entry name" value="Ank"/>
    <property type="match status" value="1"/>
</dbReference>
<keyword evidence="5" id="KW-1185">Reference proteome</keyword>
<name>A0A8T2MU44_9TELE</name>
<reference evidence="4" key="1">
    <citation type="thesis" date="2021" institute="BYU ScholarsArchive" country="Provo, UT, USA">
        <title>Applications of and Algorithms for Genome Assembly and Genomic Analyses with an Emphasis on Marine Teleosts.</title>
        <authorList>
            <person name="Pickett B.D."/>
        </authorList>
    </citation>
    <scope>NUCLEOTIDE SEQUENCE</scope>
    <source>
        <strain evidence="4">HI-2016</strain>
    </source>
</reference>
<dbReference type="AlphaFoldDB" id="A0A8T2MU44"/>
<dbReference type="PANTHER" id="PTHR24171:SF8">
    <property type="entry name" value="BRCA1-ASSOCIATED RING DOMAIN PROTEIN 1"/>
    <property type="match status" value="1"/>
</dbReference>
<dbReference type="OrthoDB" id="416222at2759"/>
<feature type="repeat" description="ANK" evidence="3">
    <location>
        <begin position="47"/>
        <end position="79"/>
    </location>
</feature>
<dbReference type="EMBL" id="JAFBMS010001651">
    <property type="protein sequence ID" value="KAG9328922.1"/>
    <property type="molecule type" value="Genomic_DNA"/>
</dbReference>
<dbReference type="InterPro" id="IPR002110">
    <property type="entry name" value="Ankyrin_rpt"/>
</dbReference>
<dbReference type="SMART" id="SM00248">
    <property type="entry name" value="ANK"/>
    <property type="match status" value="3"/>
</dbReference>
<dbReference type="InterPro" id="IPR036770">
    <property type="entry name" value="Ankyrin_rpt-contain_sf"/>
</dbReference>
<accession>A0A8T2MU44</accession>
<dbReference type="Proteomes" id="UP000824540">
    <property type="component" value="Unassembled WGS sequence"/>
</dbReference>
<feature type="repeat" description="ANK" evidence="3">
    <location>
        <begin position="80"/>
        <end position="112"/>
    </location>
</feature>
<sequence length="213" mass="23567">MDLNPEEKFLQYARIGNLPGIERLLLAKIKEEIILDINCRGKMKANSGWTALHLACYFGHTEVVEELLKAGADVNLANEAGDTALHKATLAGRKEIVLLLLRYDARPTAANGIGQIPKDATQDDEIITMLDAREGDALTLAQLLNRKPPPDIHCRDLLGNTPLHCAVYRDQKHCVPHLLRCGASPSVKNRNGNGGKRPQYLNNVYFLLILTDD</sequence>
<dbReference type="GO" id="GO:0031436">
    <property type="term" value="C:BRCA1-BARD1 complex"/>
    <property type="evidence" value="ECO:0007669"/>
    <property type="project" value="TreeGrafter"/>
</dbReference>
<evidence type="ECO:0000256" key="2">
    <source>
        <dbReference type="ARBA" id="ARBA00023043"/>
    </source>
</evidence>
<keyword evidence="2 3" id="KW-0040">ANK repeat</keyword>
<dbReference type="PANTHER" id="PTHR24171">
    <property type="entry name" value="ANKYRIN REPEAT DOMAIN-CONTAINING PROTEIN 39-RELATED"/>
    <property type="match status" value="1"/>
</dbReference>
<dbReference type="Pfam" id="PF12796">
    <property type="entry name" value="Ank_2"/>
    <property type="match status" value="1"/>
</dbReference>
<evidence type="ECO:0000313" key="4">
    <source>
        <dbReference type="EMBL" id="KAG9328922.1"/>
    </source>
</evidence>
<gene>
    <name evidence="4" type="ORF">JZ751_009267</name>
</gene>
<organism evidence="4 5">
    <name type="scientific">Albula glossodonta</name>
    <name type="common">roundjaw bonefish</name>
    <dbReference type="NCBI Taxonomy" id="121402"/>
    <lineage>
        <taxon>Eukaryota</taxon>
        <taxon>Metazoa</taxon>
        <taxon>Chordata</taxon>
        <taxon>Craniata</taxon>
        <taxon>Vertebrata</taxon>
        <taxon>Euteleostomi</taxon>
        <taxon>Actinopterygii</taxon>
        <taxon>Neopterygii</taxon>
        <taxon>Teleostei</taxon>
        <taxon>Albuliformes</taxon>
        <taxon>Albulidae</taxon>
        <taxon>Albula</taxon>
    </lineage>
</organism>